<feature type="domain" description="TB" evidence="13">
    <location>
        <begin position="189"/>
        <end position="232"/>
    </location>
</feature>
<dbReference type="EMBL" id="CAWYQH010000130">
    <property type="protein sequence ID" value="CAK8693060.1"/>
    <property type="molecule type" value="Genomic_DNA"/>
</dbReference>
<feature type="disulfide bond" evidence="10">
    <location>
        <begin position="619"/>
        <end position="629"/>
    </location>
</feature>
<feature type="domain" description="EGF-like" evidence="12">
    <location>
        <begin position="2222"/>
        <end position="2266"/>
    </location>
</feature>
<dbReference type="Pfam" id="PF12947">
    <property type="entry name" value="EGF_3"/>
    <property type="match status" value="2"/>
</dbReference>
<dbReference type="PROSITE" id="PS51364">
    <property type="entry name" value="TB"/>
    <property type="match status" value="9"/>
</dbReference>
<comment type="caution">
    <text evidence="10">Lacks conserved residue(s) required for the propagation of feature annotation.</text>
</comment>
<feature type="domain" description="TB" evidence="13">
    <location>
        <begin position="2033"/>
        <end position="2088"/>
    </location>
</feature>
<evidence type="ECO:0000259" key="12">
    <source>
        <dbReference type="PROSITE" id="PS50026"/>
    </source>
</evidence>
<feature type="domain" description="EGF-like" evidence="12">
    <location>
        <begin position="1391"/>
        <end position="1433"/>
    </location>
</feature>
<dbReference type="Pfam" id="PF12661">
    <property type="entry name" value="hEGF"/>
    <property type="match status" value="3"/>
</dbReference>
<feature type="domain" description="EGF-like" evidence="12">
    <location>
        <begin position="1592"/>
        <end position="1633"/>
    </location>
</feature>
<evidence type="ECO:0000256" key="9">
    <source>
        <dbReference type="ARBA" id="ARBA00023180"/>
    </source>
</evidence>
<accession>A0ABP0GS56</accession>
<feature type="domain" description="EGF-like" evidence="12">
    <location>
        <begin position="1906"/>
        <end position="1946"/>
    </location>
</feature>
<feature type="domain" description="EGF-like" evidence="12">
    <location>
        <begin position="615"/>
        <end position="654"/>
    </location>
</feature>
<evidence type="ECO:0000256" key="4">
    <source>
        <dbReference type="ARBA" id="ARBA00022536"/>
    </source>
</evidence>
<feature type="chain" id="PRO_5045123541" description="Fibrillin-2" evidence="11">
    <location>
        <begin position="20"/>
        <end position="2879"/>
    </location>
</feature>
<dbReference type="PANTHER" id="PTHR47333:SF5">
    <property type="entry name" value="FIBRILLIN-3"/>
    <property type="match status" value="1"/>
</dbReference>
<feature type="domain" description="EGF-like" evidence="12">
    <location>
        <begin position="1988"/>
        <end position="2028"/>
    </location>
</feature>
<feature type="domain" description="TB" evidence="13">
    <location>
        <begin position="846"/>
        <end position="887"/>
    </location>
</feature>
<proteinExistence type="predicted"/>
<feature type="domain" description="EGF-like" evidence="12">
    <location>
        <begin position="1015"/>
        <end position="1052"/>
    </location>
</feature>
<comment type="caution">
    <text evidence="14">The sequence shown here is derived from an EMBL/GenBank/DDBJ whole genome shotgun (WGS) entry which is preliminary data.</text>
</comment>
<dbReference type="PROSITE" id="PS00022">
    <property type="entry name" value="EGF_1"/>
    <property type="match status" value="1"/>
</dbReference>
<keyword evidence="4 10" id="KW-0245">EGF-like domain</keyword>
<dbReference type="InterPro" id="IPR024731">
    <property type="entry name" value="NELL2-like_EGF"/>
</dbReference>
<feature type="domain" description="EGF-like" evidence="12">
    <location>
        <begin position="2377"/>
        <end position="2414"/>
    </location>
</feature>
<dbReference type="InterPro" id="IPR026823">
    <property type="entry name" value="cEGF"/>
</dbReference>
<feature type="domain" description="EGF-like" evidence="12">
    <location>
        <begin position="1309"/>
        <end position="1347"/>
    </location>
</feature>
<evidence type="ECO:0000259" key="13">
    <source>
        <dbReference type="PROSITE" id="PS51364"/>
    </source>
</evidence>
<feature type="domain" description="EGF-like" evidence="12">
    <location>
        <begin position="247"/>
        <end position="288"/>
    </location>
</feature>
<evidence type="ECO:0000256" key="3">
    <source>
        <dbReference type="ARBA" id="ARBA00022530"/>
    </source>
</evidence>
<dbReference type="SMART" id="SM00179">
    <property type="entry name" value="EGF_CA"/>
    <property type="match status" value="45"/>
</dbReference>
<feature type="domain" description="EGF-like" evidence="12">
    <location>
        <begin position="802"/>
        <end position="841"/>
    </location>
</feature>
<feature type="domain" description="EGF-like" evidence="12">
    <location>
        <begin position="2460"/>
        <end position="2498"/>
    </location>
</feature>
<evidence type="ECO:0000256" key="7">
    <source>
        <dbReference type="ARBA" id="ARBA00022837"/>
    </source>
</evidence>
<evidence type="ECO:0000313" key="14">
    <source>
        <dbReference type="EMBL" id="CAK8693060.1"/>
    </source>
</evidence>
<keyword evidence="9" id="KW-0325">Glycoprotein</keyword>
<dbReference type="Pfam" id="PF12662">
    <property type="entry name" value="cEGF"/>
    <property type="match status" value="6"/>
</dbReference>
<feature type="domain" description="EGF-like" evidence="12">
    <location>
        <begin position="1267"/>
        <end position="1304"/>
    </location>
</feature>
<feature type="domain" description="EGF-like" evidence="12">
    <location>
        <begin position="1225"/>
        <end position="1266"/>
    </location>
</feature>
<feature type="domain" description="EGF-like" evidence="12">
    <location>
        <begin position="764"/>
        <end position="801"/>
    </location>
</feature>
<evidence type="ECO:0000256" key="10">
    <source>
        <dbReference type="PROSITE-ProRule" id="PRU00076"/>
    </source>
</evidence>
<feature type="domain" description="TB" evidence="13">
    <location>
        <begin position="1520"/>
        <end position="1575"/>
    </location>
</feature>
<dbReference type="Gene3D" id="2.10.25.10">
    <property type="entry name" value="Laminin"/>
    <property type="match status" value="47"/>
</dbReference>
<keyword evidence="7" id="KW-0106">Calcium</keyword>
<dbReference type="PROSITE" id="PS01186">
    <property type="entry name" value="EGF_2"/>
    <property type="match status" value="29"/>
</dbReference>
<dbReference type="CDD" id="cd00054">
    <property type="entry name" value="EGF_CA"/>
    <property type="match status" value="16"/>
</dbReference>
<evidence type="ECO:0008006" key="16">
    <source>
        <dbReference type="Google" id="ProtNLM"/>
    </source>
</evidence>
<evidence type="ECO:0000256" key="8">
    <source>
        <dbReference type="ARBA" id="ARBA00023157"/>
    </source>
</evidence>
<feature type="domain" description="EGF-like" evidence="12">
    <location>
        <begin position="1350"/>
        <end position="1388"/>
    </location>
</feature>
<feature type="domain" description="EGF-like" evidence="12">
    <location>
        <begin position="574"/>
        <end position="614"/>
    </location>
</feature>
<dbReference type="InterPro" id="IPR000152">
    <property type="entry name" value="EGF-type_Asp/Asn_hydroxyl_site"/>
</dbReference>
<evidence type="ECO:0000313" key="15">
    <source>
        <dbReference type="Proteomes" id="UP001642483"/>
    </source>
</evidence>
<dbReference type="InterPro" id="IPR017878">
    <property type="entry name" value="TB_dom"/>
</dbReference>
<feature type="domain" description="EGF-like" evidence="12">
    <location>
        <begin position="532"/>
        <end position="573"/>
    </location>
</feature>
<dbReference type="InterPro" id="IPR001881">
    <property type="entry name" value="EGF-like_Ca-bd_dom"/>
</dbReference>
<keyword evidence="2" id="KW-0964">Secreted</keyword>
<dbReference type="PROSITE" id="PS50026">
    <property type="entry name" value="EGF_3"/>
    <property type="match status" value="38"/>
</dbReference>
<evidence type="ECO:0000256" key="11">
    <source>
        <dbReference type="SAM" id="SignalP"/>
    </source>
</evidence>
<feature type="domain" description="EGF-like" evidence="12">
    <location>
        <begin position="2583"/>
        <end position="2621"/>
    </location>
</feature>
<sequence length="2879" mass="312485">MKVVLSCFVFAVLTTLVVGQWRPYMSRRQFVQQQHGGQHSSRKGGNRIRRMGVTLSGQNVCHEKGSTFCCLGWSVSLNGKMCNKPTCEAGACGQGICRKPNLCLCTDGQLRPRCEPEEPADQRCNMRCMNGGECRSNQCRCTYGYTGPYCGQAICGLGCLNGGRCIAPGRCACVYGFTGKRCERDYRKGPCFLTRANNTCTNELSGVMCTKLYCCATVGEGWGHPCEECPARVGNCTKGRLPPHCTDINECEIMRGLCEGGTCVNTDGSFRCECPKGFRYNPVTHQCIDIDECSETVVCSGGECVNTEGGFICECPSNTKLSRDGTYCIPDVPGRCYTAIESGMCASPLSNLVRRTMCCCVQNGQETLGKCFAAVGQFPERCATIGTPEYAQDCGGHDDFTGLCSIMGDAVCSHGFCVDQPETNEYFCQCDDGYEPSADGKDCVDRNECDPNLGISICGSYGTCVNTDGSYRCHCQRGFENPPGDNNHCIDIDECQGDGLCEDGVCVNTKGSFVCNCNDGYRASAAQQQCQDIDECSETGGLCEHGRCINVKGDYRCVCNPGYFSSPDHKECIDKNECARDNMCANGMCVNMDGKFKCVCNPGFALLPNGESCSDINECLNNPCFDGRCRNTIGSFVCDCHRFKVLDESGMRCVLDSTEAQCFRDVMNGQCRNFNALPVTSTRADCCCAEPGGTSAWGVVCEPCPERQDPEFAILCAGHEIPNMCALVDRPCENGDCINMANNQYRCACNPGFLVSEDQKSCRDYDECSQNLCSNGVCTNTPGSYECTCDEGYLLNGDVCEDINECLSNPCTGGRCINEPGNYRCVCEDGSALDISGHVCHDVRVGRCWLHHEDGECMGNVGNRLLTIDECCNSIGVAWGSADCTPCSELPSKCKKGFKFDIERNECVDIHECGLGYCEPPATCRETVGSFVCVCPPGLTLSADGRRCPDLRIGTCHLGLDFSGGCEGVSVGSFMMSRVNCCCSVGRAWGDDCQHCPPPGSAALTDLCRQPSAIRMNECILFPDMCVNGLCKNTDNSFQCVCNRGFTLEDDHMNCGDIDECAISPGLCGNGVCENVPGDFLCNCDEGFEASKAMKVCIDIDECSLPGYCTGGGTCINTDGSYQCLCPDGRSLSDDRSSCVDVDECALHPDYCAPNGRCENMLGYYMCICDVGYVATDDGQDCVDIDECMTNNGGCRMGCTNTIGSYECSCDEGFVLSFDGHTCADRDECMENMNRCDGGRCENTLGSFRCYCFDGFMSEEGLTFCEDIDECAMNPNVCVNGRCHNTRGSYTCNCDDGFCVPQGQMICVDEDECEMSKHNCHVNADCTNTEGGYECTCINGFNGDGFMCHDDDECALGSDLCHEHATCVNKLGTYDCTCDEGYHGDGFSCSDDDDCMENEGLCGPYGQCINVDGSFECECQVGFVTTTDRKACKDIDECAFEQVCVNGRCHNVPGEFSCSCLDGYEKDEQGANCTDVDECIDVGNCVNGQCENSEGKYDCRCPEGFEKNPTGIGCVDNRIGDCFLNQEGDEYAPICTNAVGRAVTKATCCCSHVGGWGNPCEICPQPNTTEYDILCPGGIGFMPNPITVLLEDIDECRTLPGLCQGGRCINVFGSYICECNVGYQMNEETRTCEDVNECEEGNDVCGAAGECRNTVGGYNCACPEGFRSIMGGKKCEDIRIESCHRYFNETSEECSANVFKDTRKLCCCYEGIGQGWNTPCERCPQPESTDFFELCGSNEFLGSDHLCDINEHLCEDGMCVQLDDGFECQCPLGYNFNQDLLICEDENECEDEEICTDDAQCVNQPGTFRCACMDGFRLDEMENCVDINECEESGTCANGDCKNTRGGFECSCNNGFNEVNDAKACEDVNECDREPCGRGTCQNVFGSFTCTCEIGFRLSDNGDCVDTNECEEHSQCGKGTCQNLPGGFVCQCPEGYKVTPDGRNCLDANECSDDPLICGVGSCQNMDGSFKCFCPDGYSSPDEKSCDDVDECDLGDFCRFGDCENTPGSFRCICPDGYQLSGNKKYCIDMREGKCYAEYAEGVCANTGIVDVTKGVCCCQCSNAGWGLAANECEECPAEGTAEFNETCPNGCGYSPIGVDINECRNNPCVNGKCMNVVGSFRCICMTGFTLDESGVRCVDVNECDRDACGHGTCTNTQGSFECECDEGFYSGPTMACLDVDECREDLGLNHCGFKCENTEGSFHCACPQGFQLRSDGRMCEDVNECASDNLNDCTAKGMTCKNLIGYYTCLCPPGYRRIGTADSCIDVNECEQTRICTNGECVNQEGTFACECNEGYDYDEENKLCLDNRQGVCYAAVHQRMCEVTSTTGLLFTKPECCCNRGKGWGEECEECPHPGTEDFLVLCPHGMGFKPNGDDIDDCKVLPGLCAHGTCINTLGSYRCACQHGYERSTSGKACRDVNECLASPSPCSFDCRNTDGSYECVCPKGYQTDGSGRGCVDVDECSTKRHNCQYLCINTVGSYKCECPHGFVQEGSACVDKNECMEMAGICGPRGICRNEPGGYRCECPRGYRRDSGGKYCIDVDECGGARSSCGGGCQNVPGSFRCFCGRGYRSNLYGRGCQDVDECVHNPCGLGQGCTNTVGSFQCGCSRGLAKTSGGCGDVDECQMGGGSCNFRCQNTYGGFSCSCPRGFFRIGSGHCMRGSGGFQQRIPHYPMFPGYGGMSPCGVPNGPPCGGGGGMGGGMGMQQPRAMPLPSRDTVCYNCMPGGDVRRRQRRSADDETEGRFIEIRDHEGMARLNTSYPIEIFMSNQNLNHHTELLDLRPSLKQLRNNAHYEIVTGNEEKLFKMKHEDDISVLHFTKRAFAEKVVMESSEYSIQLKASSTLESEALHRVSLDSEVIKEAISDEVRLNVKIIVGDY</sequence>
<organism evidence="14 15">
    <name type="scientific">Clavelina lepadiformis</name>
    <name type="common">Light-bulb sea squirt</name>
    <name type="synonym">Ascidia lepadiformis</name>
    <dbReference type="NCBI Taxonomy" id="159417"/>
    <lineage>
        <taxon>Eukaryota</taxon>
        <taxon>Metazoa</taxon>
        <taxon>Chordata</taxon>
        <taxon>Tunicata</taxon>
        <taxon>Ascidiacea</taxon>
        <taxon>Aplousobranchia</taxon>
        <taxon>Clavelinidae</taxon>
        <taxon>Clavelina</taxon>
    </lineage>
</organism>
<dbReference type="InterPro" id="IPR009030">
    <property type="entry name" value="Growth_fac_rcpt_cys_sf"/>
</dbReference>
<dbReference type="SUPFAM" id="SSF57196">
    <property type="entry name" value="EGF/Laminin"/>
    <property type="match status" value="7"/>
</dbReference>
<dbReference type="InterPro" id="IPR052080">
    <property type="entry name" value="vWF_C/EGF_Fibrillin"/>
</dbReference>
<name>A0ABP0GS56_CLALP</name>
<keyword evidence="6" id="KW-0677">Repeat</keyword>
<feature type="domain" description="EGF-like" evidence="12">
    <location>
        <begin position="909"/>
        <end position="949"/>
    </location>
</feature>
<feature type="domain" description="EGF-like" evidence="12">
    <location>
        <begin position="1475"/>
        <end position="1515"/>
    </location>
</feature>
<feature type="domain" description="TB" evidence="13">
    <location>
        <begin position="2312"/>
        <end position="2365"/>
    </location>
</feature>
<dbReference type="InterPro" id="IPR013032">
    <property type="entry name" value="EGF-like_CS"/>
</dbReference>
<feature type="domain" description="EGF-like" evidence="12">
    <location>
        <begin position="491"/>
        <end position="531"/>
    </location>
</feature>
<gene>
    <name evidence="14" type="ORF">CVLEPA_LOCUS26389</name>
</gene>
<feature type="domain" description="EGF-like" evidence="12">
    <location>
        <begin position="1867"/>
        <end position="1905"/>
    </location>
</feature>
<dbReference type="SUPFAM" id="SSF57184">
    <property type="entry name" value="Growth factor receptor domain"/>
    <property type="match status" value="15"/>
</dbReference>
<feature type="domain" description="EGF-like" evidence="12">
    <location>
        <begin position="289"/>
        <end position="329"/>
    </location>
</feature>
<feature type="domain" description="EGF-like" evidence="12">
    <location>
        <begin position="151"/>
        <end position="183"/>
    </location>
</feature>
<feature type="disulfide bond" evidence="10">
    <location>
        <begin position="2144"/>
        <end position="2154"/>
    </location>
</feature>
<feature type="disulfide bond" evidence="10">
    <location>
        <begin position="173"/>
        <end position="182"/>
    </location>
</feature>
<keyword evidence="15" id="KW-1185">Reference proteome</keyword>
<feature type="domain" description="EGF-like" evidence="12">
    <location>
        <begin position="2267"/>
        <end position="2307"/>
    </location>
</feature>
<feature type="domain" description="TB" evidence="13">
    <location>
        <begin position="660"/>
        <end position="716"/>
    </location>
</feature>
<dbReference type="Pfam" id="PF14670">
    <property type="entry name" value="FXa_inhibition"/>
    <property type="match status" value="1"/>
</dbReference>
<keyword evidence="8 10" id="KW-1015">Disulfide bond</keyword>
<evidence type="ECO:0000256" key="2">
    <source>
        <dbReference type="ARBA" id="ARBA00022525"/>
    </source>
</evidence>
<feature type="domain" description="EGF-like" evidence="12">
    <location>
        <begin position="1634"/>
        <end position="1676"/>
    </location>
</feature>
<dbReference type="SUPFAM" id="SSF57581">
    <property type="entry name" value="TB module/8-cys domain"/>
    <property type="match status" value="8"/>
</dbReference>
<feature type="domain" description="EGF-like" evidence="12">
    <location>
        <begin position="1099"/>
        <end position="1140"/>
    </location>
</feature>
<keyword evidence="5 11" id="KW-0732">Signal</keyword>
<feature type="domain" description="EGF-like" evidence="12">
    <location>
        <begin position="1785"/>
        <end position="1825"/>
    </location>
</feature>
<dbReference type="InterPro" id="IPR000742">
    <property type="entry name" value="EGF"/>
</dbReference>
<dbReference type="PROSITE" id="PS00010">
    <property type="entry name" value="ASX_HYDROXYL"/>
    <property type="match status" value="38"/>
</dbReference>
<dbReference type="InterPro" id="IPR036773">
    <property type="entry name" value="TB_dom_sf"/>
</dbReference>
<dbReference type="PANTHER" id="PTHR47333">
    <property type="entry name" value="VON WILLEBRAND FACTOR C AND EGF DOMAIN-CONTAINING PROTEIN"/>
    <property type="match status" value="1"/>
</dbReference>
<feature type="disulfide bond" evidence="10">
    <location>
        <begin position="768"/>
        <end position="778"/>
    </location>
</feature>
<feature type="domain" description="EGF-like" evidence="12">
    <location>
        <begin position="445"/>
        <end position="490"/>
    </location>
</feature>
<reference evidence="14 15" key="1">
    <citation type="submission" date="2024-02" db="EMBL/GenBank/DDBJ databases">
        <authorList>
            <person name="Daric V."/>
            <person name="Darras S."/>
        </authorList>
    </citation>
    <scope>NUCLEOTIDE SEQUENCE [LARGE SCALE GENOMIC DNA]</scope>
</reference>
<dbReference type="InterPro" id="IPR049883">
    <property type="entry name" value="NOTCH1_EGF-like"/>
</dbReference>
<feature type="domain" description="TB" evidence="13">
    <location>
        <begin position="1681"/>
        <end position="1735"/>
    </location>
</feature>
<feature type="domain" description="EGF-like" evidence="12">
    <location>
        <begin position="1947"/>
        <end position="1987"/>
    </location>
</feature>
<dbReference type="PROSITE" id="PS01187">
    <property type="entry name" value="EGF_CA"/>
    <property type="match status" value="16"/>
</dbReference>
<feature type="disulfide bond" evidence="10">
    <location>
        <begin position="806"/>
        <end position="816"/>
    </location>
</feature>
<feature type="domain" description="EGF-like" evidence="12">
    <location>
        <begin position="2499"/>
        <end position="2541"/>
    </location>
</feature>
<evidence type="ECO:0000256" key="1">
    <source>
        <dbReference type="ARBA" id="ARBA00004498"/>
    </source>
</evidence>
<keyword evidence="3" id="KW-0272">Extracellular matrix</keyword>
<feature type="domain" description="EGF-like" evidence="12">
    <location>
        <begin position="2140"/>
        <end position="2176"/>
    </location>
</feature>
<feature type="disulfide bond" evidence="10">
    <location>
        <begin position="155"/>
        <end position="165"/>
    </location>
</feature>
<evidence type="ECO:0000256" key="5">
    <source>
        <dbReference type="ARBA" id="ARBA00022729"/>
    </source>
</evidence>
<feature type="domain" description="EGF-like" evidence="12">
    <location>
        <begin position="1057"/>
        <end position="1094"/>
    </location>
</feature>
<comment type="subcellular location">
    <subcellularLocation>
        <location evidence="1">Secreted</location>
        <location evidence="1">Extracellular space</location>
        <location evidence="1">Extracellular matrix</location>
    </subcellularLocation>
</comment>
<feature type="disulfide bond" evidence="10">
    <location>
        <begin position="2104"/>
        <end position="2114"/>
    </location>
</feature>
<feature type="domain" description="EGF-like" evidence="12">
    <location>
        <begin position="2100"/>
        <end position="2135"/>
    </location>
</feature>
<feature type="domain" description="TB" evidence="13">
    <location>
        <begin position="334"/>
        <end position="394"/>
    </location>
</feature>
<feature type="domain" description="TB" evidence="13">
    <location>
        <begin position="954"/>
        <end position="1008"/>
    </location>
</feature>
<dbReference type="Proteomes" id="UP001642483">
    <property type="component" value="Unassembled WGS sequence"/>
</dbReference>
<feature type="domain" description="EGF-like" evidence="12">
    <location>
        <begin position="1434"/>
        <end position="1474"/>
    </location>
</feature>
<dbReference type="InterPro" id="IPR018097">
    <property type="entry name" value="EGF_Ca-bd_CS"/>
</dbReference>
<dbReference type="PIRSF" id="PIRSF036312">
    <property type="entry name" value="Fibrillin"/>
    <property type="match status" value="1"/>
</dbReference>
<feature type="disulfide bond" evidence="10">
    <location>
        <begin position="1871"/>
        <end position="1881"/>
    </location>
</feature>
<feature type="domain" description="EGF-like" evidence="12">
    <location>
        <begin position="1826"/>
        <end position="1866"/>
    </location>
</feature>
<feature type="signal peptide" evidence="11">
    <location>
        <begin position="1"/>
        <end position="19"/>
    </location>
</feature>
<dbReference type="SMART" id="SM00181">
    <property type="entry name" value="EGF"/>
    <property type="match status" value="48"/>
</dbReference>
<dbReference type="Gene3D" id="3.90.290.10">
    <property type="entry name" value="TGF-beta binding (TB) domain"/>
    <property type="match status" value="9"/>
</dbReference>
<protein>
    <recommendedName>
        <fullName evidence="16">Fibrillin-2</fullName>
    </recommendedName>
</protein>
<dbReference type="Pfam" id="PF07645">
    <property type="entry name" value="EGF_CA"/>
    <property type="match status" value="27"/>
</dbReference>
<evidence type="ECO:0000256" key="6">
    <source>
        <dbReference type="ARBA" id="ARBA00022737"/>
    </source>
</evidence>
<dbReference type="Pfam" id="PF00683">
    <property type="entry name" value="TB"/>
    <property type="match status" value="7"/>
</dbReference>
<feature type="domain" description="EGF-like" evidence="12">
    <location>
        <begin position="1141"/>
        <end position="1183"/>
    </location>
</feature>